<protein>
    <submittedName>
        <fullName evidence="1">Uncharacterized protein</fullName>
    </submittedName>
</protein>
<name>Q7UYN8_RHOBA</name>
<proteinExistence type="predicted"/>
<keyword evidence="2" id="KW-1185">Reference proteome</keyword>
<gene>
    <name evidence="1" type="ordered locus">RB471</name>
</gene>
<reference evidence="1 2" key="1">
    <citation type="journal article" date="2003" name="Proc. Natl. Acad. Sci. U.S.A.">
        <title>Complete genome sequence of the marine planctomycete Pirellula sp. strain 1.</title>
        <authorList>
            <person name="Gloeckner F.O."/>
            <person name="Kube M."/>
            <person name="Bauer M."/>
            <person name="Teeling H."/>
            <person name="Lombardot T."/>
            <person name="Ludwig W."/>
            <person name="Gade D."/>
            <person name="Beck A."/>
            <person name="Borzym K."/>
            <person name="Heitmann K."/>
            <person name="Rabus R."/>
            <person name="Schlesner H."/>
            <person name="Amann R."/>
            <person name="Reinhardt R."/>
        </authorList>
    </citation>
    <scope>NUCLEOTIDE SEQUENCE [LARGE SCALE GENOMIC DNA]</scope>
    <source>
        <strain evidence="2">DSM 10527 / NCIMB 13988 / SH1</strain>
    </source>
</reference>
<sequence length="181" mass="20256">MVSELGPRICPFQCVKLCACQPGWLLQLNGTRRVTIAHLPRRVAVCDLCGVVSACVTLIQERTLLNLQGIRRFDRFARFQSLDWNASGTAFGIENRFPKTNSGFTSYLKDEVACWKGFLRHLSGAPMVAIAHDWRTSGKFSKLFSVPLYVRETHSPNVQQLIQAGGSQSRDASRLFLRGGR</sequence>
<dbReference type="AlphaFoldDB" id="Q7UYN8"/>
<dbReference type="InParanoid" id="Q7UYN8"/>
<dbReference type="KEGG" id="rba:RB471"/>
<dbReference type="Proteomes" id="UP000001025">
    <property type="component" value="Chromosome"/>
</dbReference>
<organism evidence="1 2">
    <name type="scientific">Rhodopirellula baltica (strain DSM 10527 / NCIMB 13988 / SH1)</name>
    <dbReference type="NCBI Taxonomy" id="243090"/>
    <lineage>
        <taxon>Bacteria</taxon>
        <taxon>Pseudomonadati</taxon>
        <taxon>Planctomycetota</taxon>
        <taxon>Planctomycetia</taxon>
        <taxon>Pirellulales</taxon>
        <taxon>Pirellulaceae</taxon>
        <taxon>Rhodopirellula</taxon>
    </lineage>
</organism>
<evidence type="ECO:0000313" key="2">
    <source>
        <dbReference type="Proteomes" id="UP000001025"/>
    </source>
</evidence>
<dbReference type="STRING" id="243090.RB471"/>
<accession>Q7UYN8</accession>
<dbReference type="HOGENOM" id="CLU_1487928_0_0_0"/>
<dbReference type="EnsemblBacteria" id="CAD71604">
    <property type="protein sequence ID" value="CAD71604"/>
    <property type="gene ID" value="RB471"/>
</dbReference>
<dbReference type="EMBL" id="BX294133">
    <property type="protein sequence ID" value="CAD71604.1"/>
    <property type="molecule type" value="Genomic_DNA"/>
</dbReference>
<evidence type="ECO:0000313" key="1">
    <source>
        <dbReference type="EMBL" id="CAD71604.1"/>
    </source>
</evidence>